<dbReference type="SUPFAM" id="SSF47226">
    <property type="entry name" value="Histidine-containing phosphotransfer domain, HPT domain"/>
    <property type="match status" value="1"/>
</dbReference>
<keyword evidence="4 6" id="KW-0902">Two-component regulatory system</keyword>
<evidence type="ECO:0000256" key="2">
    <source>
        <dbReference type="ARBA" id="ARBA00022864"/>
    </source>
</evidence>
<keyword evidence="5" id="KW-0539">Nucleus</keyword>
<dbReference type="GO" id="GO:0005634">
    <property type="term" value="C:nucleus"/>
    <property type="evidence" value="ECO:0000318"/>
    <property type="project" value="GO_Central"/>
</dbReference>
<dbReference type="GO" id="GO:0009736">
    <property type="term" value="P:cytokinin-activated signaling pathway"/>
    <property type="evidence" value="ECO:0000318"/>
    <property type="project" value="GO_Central"/>
</dbReference>
<dbReference type="PANTHER" id="PTHR28242:SF51">
    <property type="entry name" value="HISTIDINE-CONTAINING PHOSPHOTRANSFER PROTEIN"/>
    <property type="match status" value="1"/>
</dbReference>
<dbReference type="Proteomes" id="UP000235220">
    <property type="component" value="Chromosome 8"/>
</dbReference>
<comment type="domain">
    <text evidence="6">Histidine-containing phosphotransfer domain (HPt) contains an active histidine that mediates the phosphotransfer.</text>
</comment>
<keyword evidence="7" id="KW-1185">Reference proteome</keyword>
<dbReference type="GO" id="GO:0043424">
    <property type="term" value="F:protein histidine kinase binding"/>
    <property type="evidence" value="ECO:0000318"/>
    <property type="project" value="GO_Central"/>
</dbReference>
<accession>A0A2I4G0W7</accession>
<evidence type="ECO:0000256" key="5">
    <source>
        <dbReference type="ARBA" id="ARBA00023242"/>
    </source>
</evidence>
<comment type="subcellular location">
    <subcellularLocation>
        <location evidence="6">Cytoplasm</location>
        <location evidence="6">Cytosol</location>
    </subcellularLocation>
    <subcellularLocation>
        <location evidence="6">Nucleus</location>
    </subcellularLocation>
</comment>
<dbReference type="GO" id="GO:0005829">
    <property type="term" value="C:cytosol"/>
    <property type="evidence" value="ECO:0007669"/>
    <property type="project" value="UniProtKB-SubCell"/>
</dbReference>
<sequence length="151" mass="17382">MVKNHMQRQFDMKRSLLDQGYLDEQFIQLEELEDDDNPNFVEEMVTTFYNNSARLLQNIEQALVSRPIDFTKLDNYMHRFKGSSSSIGATRVKKECTIFTEYCKKANAEGCIRTFLQVKQEHACLRRKLETYFQLGRQAAGPSANAGGQVG</sequence>
<evidence type="ECO:0000313" key="7">
    <source>
        <dbReference type="Proteomes" id="UP000235220"/>
    </source>
</evidence>
<dbReference type="STRING" id="51240.A0A2I4G0W7"/>
<dbReference type="GeneID" id="109003726"/>
<dbReference type="OrthoDB" id="1673781at2759"/>
<evidence type="ECO:0000256" key="3">
    <source>
        <dbReference type="ARBA" id="ARBA00022990"/>
    </source>
</evidence>
<dbReference type="RefSeq" id="XP_035549101.1">
    <property type="nucleotide sequence ID" value="XM_035693208.1"/>
</dbReference>
<organism evidence="7 8">
    <name type="scientific">Juglans regia</name>
    <name type="common">English walnut</name>
    <dbReference type="NCBI Taxonomy" id="51240"/>
    <lineage>
        <taxon>Eukaryota</taxon>
        <taxon>Viridiplantae</taxon>
        <taxon>Streptophyta</taxon>
        <taxon>Embryophyta</taxon>
        <taxon>Tracheophyta</taxon>
        <taxon>Spermatophyta</taxon>
        <taxon>Magnoliopsida</taxon>
        <taxon>eudicotyledons</taxon>
        <taxon>Gunneridae</taxon>
        <taxon>Pentapetalae</taxon>
        <taxon>rosids</taxon>
        <taxon>fabids</taxon>
        <taxon>Fagales</taxon>
        <taxon>Juglandaceae</taxon>
        <taxon>Juglans</taxon>
    </lineage>
</organism>
<proteinExistence type="predicted"/>
<dbReference type="PROSITE" id="PS50894">
    <property type="entry name" value="HPT"/>
    <property type="match status" value="1"/>
</dbReference>
<reference evidence="8" key="1">
    <citation type="submission" date="2025-08" db="UniProtKB">
        <authorList>
            <consortium name="RefSeq"/>
        </authorList>
    </citation>
    <scope>IDENTIFICATION</scope>
    <source>
        <tissue evidence="8">Leaves</tissue>
    </source>
</reference>
<dbReference type="Gramene" id="Jr08_03800_p1">
    <property type="protein sequence ID" value="cds.Jr08_03800_p1"/>
    <property type="gene ID" value="Jr08_03800"/>
</dbReference>
<name>A0A2I4G0W7_JUGRE</name>
<gene>
    <name evidence="8" type="primary">LOC109003726</name>
</gene>
<evidence type="ECO:0000256" key="1">
    <source>
        <dbReference type="ARBA" id="ARBA00022490"/>
    </source>
</evidence>
<dbReference type="FunFam" id="1.20.120.160:FF:000001">
    <property type="entry name" value="Histidine-containing phosphotransfer protein 1"/>
    <property type="match status" value="1"/>
</dbReference>
<dbReference type="InterPro" id="IPR045871">
    <property type="entry name" value="AHP1-5/YPD1"/>
</dbReference>
<evidence type="ECO:0000256" key="6">
    <source>
        <dbReference type="RuleBase" id="RU369004"/>
    </source>
</evidence>
<dbReference type="PANTHER" id="PTHR28242">
    <property type="entry name" value="PHOSPHORELAY INTERMEDIATE PROTEIN YPD1"/>
    <property type="match status" value="1"/>
</dbReference>
<dbReference type="AlphaFoldDB" id="A0A2I4G0W7"/>
<keyword evidence="3" id="KW-0007">Acetylation</keyword>
<keyword evidence="2 6" id="KW-0932">Cytokinin signaling pathway</keyword>
<dbReference type="InterPro" id="IPR036641">
    <property type="entry name" value="HPT_dom_sf"/>
</dbReference>
<dbReference type="KEGG" id="jre:109003726"/>
<dbReference type="InterPro" id="IPR008207">
    <property type="entry name" value="Sig_transdc_His_kin_Hpt_dom"/>
</dbReference>
<evidence type="ECO:0000256" key="4">
    <source>
        <dbReference type="ARBA" id="ARBA00023012"/>
    </source>
</evidence>
<dbReference type="GO" id="GO:0000160">
    <property type="term" value="P:phosphorelay signal transduction system"/>
    <property type="evidence" value="ECO:0000318"/>
    <property type="project" value="GO_Central"/>
</dbReference>
<protein>
    <recommendedName>
        <fullName evidence="6">Histidine-containing phosphotransfer protein</fullName>
    </recommendedName>
</protein>
<comment type="function">
    <text evidence="6">Functions as a two-component phosphorelay mediators between cytokinin sensor histidine kinases and response regulators (B-type ARRs). Plays an important role in propagating cytokinin signal transduction.</text>
</comment>
<evidence type="ECO:0000313" key="8">
    <source>
        <dbReference type="RefSeq" id="XP_035549101.1"/>
    </source>
</evidence>
<dbReference type="GO" id="GO:0005737">
    <property type="term" value="C:cytoplasm"/>
    <property type="evidence" value="ECO:0000318"/>
    <property type="project" value="GO_Central"/>
</dbReference>
<dbReference type="GO" id="GO:0009927">
    <property type="term" value="F:histidine phosphotransfer kinase activity"/>
    <property type="evidence" value="ECO:0000318"/>
    <property type="project" value="GO_Central"/>
</dbReference>
<dbReference type="Pfam" id="PF01627">
    <property type="entry name" value="Hpt"/>
    <property type="match status" value="1"/>
</dbReference>
<dbReference type="Gene3D" id="1.20.120.160">
    <property type="entry name" value="HPT domain"/>
    <property type="match status" value="1"/>
</dbReference>
<keyword evidence="1" id="KW-0963">Cytoplasm</keyword>